<reference evidence="2 3" key="1">
    <citation type="submission" date="2018-11" db="EMBL/GenBank/DDBJ databases">
        <title>Draft genome sequence of Ferruginibacter sp. BO-59.</title>
        <authorList>
            <person name="Im W.T."/>
        </authorList>
    </citation>
    <scope>NUCLEOTIDE SEQUENCE [LARGE SCALE GENOMIC DNA]</scope>
    <source>
        <strain evidence="2 3">BO-59</strain>
    </source>
</reference>
<evidence type="ECO:0000259" key="1">
    <source>
        <dbReference type="Pfam" id="PF15919"/>
    </source>
</evidence>
<proteinExistence type="predicted"/>
<dbReference type="PANTHER" id="PTHR34504">
    <property type="entry name" value="ANTITOXIN HICB"/>
    <property type="match status" value="1"/>
</dbReference>
<dbReference type="OrthoDB" id="5419659at2"/>
<dbReference type="Gene3D" id="3.30.160.250">
    <property type="match status" value="1"/>
</dbReference>
<evidence type="ECO:0000313" key="3">
    <source>
        <dbReference type="Proteomes" id="UP000267223"/>
    </source>
</evidence>
<accession>A0A3M9N2R3</accession>
<gene>
    <name evidence="2" type="ORF">EFY79_20645</name>
</gene>
<organism evidence="2 3">
    <name type="scientific">Hanamia caeni</name>
    <dbReference type="NCBI Taxonomy" id="2294116"/>
    <lineage>
        <taxon>Bacteria</taxon>
        <taxon>Pseudomonadati</taxon>
        <taxon>Bacteroidota</taxon>
        <taxon>Chitinophagia</taxon>
        <taxon>Chitinophagales</taxon>
        <taxon>Chitinophagaceae</taxon>
        <taxon>Hanamia</taxon>
    </lineage>
</organism>
<sequence length="71" mass="7814">MMQYLVIFEKSPDGTIWAKIPDLDGCYSNGDTINEAKENVKEAIALYLGDLKEEGKPAPLPSLFKAELIAV</sequence>
<dbReference type="Proteomes" id="UP000267223">
    <property type="component" value="Unassembled WGS sequence"/>
</dbReference>
<dbReference type="InterPro" id="IPR031807">
    <property type="entry name" value="HicB-like"/>
</dbReference>
<dbReference type="InterPro" id="IPR035069">
    <property type="entry name" value="TTHA1013/TTHA0281-like"/>
</dbReference>
<keyword evidence="3" id="KW-1185">Reference proteome</keyword>
<dbReference type="PANTHER" id="PTHR34504:SF2">
    <property type="entry name" value="UPF0150 PROTEIN SSL0259"/>
    <property type="match status" value="1"/>
</dbReference>
<name>A0A3M9N2R3_9BACT</name>
<dbReference type="Pfam" id="PF15919">
    <property type="entry name" value="HicB_lk_antitox"/>
    <property type="match status" value="1"/>
</dbReference>
<dbReference type="AlphaFoldDB" id="A0A3M9N2R3"/>
<comment type="caution">
    <text evidence="2">The sequence shown here is derived from an EMBL/GenBank/DDBJ whole genome shotgun (WGS) entry which is preliminary data.</text>
</comment>
<feature type="domain" description="HicB-like antitoxin of toxin-antitoxin system" evidence="1">
    <location>
        <begin position="4"/>
        <end position="63"/>
    </location>
</feature>
<dbReference type="InterPro" id="IPR051404">
    <property type="entry name" value="TA_system_antitoxin"/>
</dbReference>
<dbReference type="EMBL" id="RJJR01000028">
    <property type="protein sequence ID" value="RNI32102.1"/>
    <property type="molecule type" value="Genomic_DNA"/>
</dbReference>
<protein>
    <submittedName>
        <fullName evidence="2">Type II toxin-antitoxin system HicB family antitoxin</fullName>
    </submittedName>
</protein>
<dbReference type="SUPFAM" id="SSF143100">
    <property type="entry name" value="TTHA1013/TTHA0281-like"/>
    <property type="match status" value="1"/>
</dbReference>
<evidence type="ECO:0000313" key="2">
    <source>
        <dbReference type="EMBL" id="RNI32102.1"/>
    </source>
</evidence>